<dbReference type="AlphaFoldDB" id="A0A917Q0I6"/>
<evidence type="ECO:0000313" key="2">
    <source>
        <dbReference type="Proteomes" id="UP000658382"/>
    </source>
</evidence>
<comment type="caution">
    <text evidence="1">The sequence shown here is derived from an EMBL/GenBank/DDBJ whole genome shotgun (WGS) entry which is preliminary data.</text>
</comment>
<keyword evidence="2" id="KW-1185">Reference proteome</keyword>
<dbReference type="EMBL" id="BMNQ01000054">
    <property type="protein sequence ID" value="GGK04460.1"/>
    <property type="molecule type" value="Genomic_DNA"/>
</dbReference>
<reference evidence="1" key="2">
    <citation type="submission" date="2020-09" db="EMBL/GenBank/DDBJ databases">
        <authorList>
            <person name="Sun Q."/>
            <person name="Ohkuma M."/>
        </authorList>
    </citation>
    <scope>NUCLEOTIDE SEQUENCE</scope>
    <source>
        <strain evidence="1">JCM 12580</strain>
    </source>
</reference>
<sequence>MLTIYNYRFVISLPKRKGVDGSNNSMVIYNVMSELYITIVKNEKFKSDKTLTIISNKIIKGQPQNLWLI</sequence>
<protein>
    <submittedName>
        <fullName evidence="1">Uncharacterized protein</fullName>
    </submittedName>
</protein>
<organism evidence="1 2">
    <name type="scientific">Lentibacillus kapialis</name>
    <dbReference type="NCBI Taxonomy" id="340214"/>
    <lineage>
        <taxon>Bacteria</taxon>
        <taxon>Bacillati</taxon>
        <taxon>Bacillota</taxon>
        <taxon>Bacilli</taxon>
        <taxon>Bacillales</taxon>
        <taxon>Bacillaceae</taxon>
        <taxon>Lentibacillus</taxon>
    </lineage>
</organism>
<accession>A0A917Q0I6</accession>
<evidence type="ECO:0000313" key="1">
    <source>
        <dbReference type="EMBL" id="GGK04460.1"/>
    </source>
</evidence>
<dbReference type="Proteomes" id="UP000658382">
    <property type="component" value="Unassembled WGS sequence"/>
</dbReference>
<name>A0A917Q0I6_9BACI</name>
<gene>
    <name evidence="1" type="ORF">GCM10007063_28460</name>
</gene>
<reference evidence="1" key="1">
    <citation type="journal article" date="2014" name="Int. J. Syst. Evol. Microbiol.">
        <title>Complete genome sequence of Corynebacterium casei LMG S-19264T (=DSM 44701T), isolated from a smear-ripened cheese.</title>
        <authorList>
            <consortium name="US DOE Joint Genome Institute (JGI-PGF)"/>
            <person name="Walter F."/>
            <person name="Albersmeier A."/>
            <person name="Kalinowski J."/>
            <person name="Ruckert C."/>
        </authorList>
    </citation>
    <scope>NUCLEOTIDE SEQUENCE</scope>
    <source>
        <strain evidence="1">JCM 12580</strain>
    </source>
</reference>
<proteinExistence type="predicted"/>